<dbReference type="Pfam" id="PF16242">
    <property type="entry name" value="Pyrid_ox_like"/>
    <property type="match status" value="1"/>
</dbReference>
<reference evidence="2 3" key="1">
    <citation type="journal article" date="2023" name="J. Phycol.">
        <title>Chrysosporum ovalisporum is synonymous with the true-branching cyanobacterium Umezakia natans (Nostocales/Aphanizomenonaceae).</title>
        <authorList>
            <person name="McGregor G.B."/>
            <person name="Sendall B.C."/>
            <person name="Niiyama Y."/>
            <person name="Tuji A."/>
            <person name="Willis A."/>
        </authorList>
    </citation>
    <scope>NUCLEOTIDE SEQUENCE [LARGE SCALE GENOMIC DNA]</scope>
    <source>
        <strain evidence="2 3">ANA360D</strain>
    </source>
</reference>
<dbReference type="InterPro" id="IPR038725">
    <property type="entry name" value="YdaG_split_barrel_FMN-bd"/>
</dbReference>
<dbReference type="SUPFAM" id="SSF50475">
    <property type="entry name" value="FMN-binding split barrel"/>
    <property type="match status" value="1"/>
</dbReference>
<feature type="domain" description="General stress protein FMN-binding split barrel" evidence="1">
    <location>
        <begin position="10"/>
        <end position="138"/>
    </location>
</feature>
<sequence>MTTSTHHEQQIQKLSELIADLHCGMLTTVDQNNHLHSCPMYRSGDINSQRAIWFFTSAHTQKAEDIKRNHQVNVSFTSPDQERYISVSGTAELIQDRNQMQQQWQPEIQTWLPKGLEEPDLVLIKVNINKIDYWDSPSTIHPQTSQF</sequence>
<dbReference type="Proteomes" id="UP001159387">
    <property type="component" value="Unassembled WGS sequence"/>
</dbReference>
<proteinExistence type="predicted"/>
<evidence type="ECO:0000313" key="2">
    <source>
        <dbReference type="EMBL" id="MDH6059020.1"/>
    </source>
</evidence>
<dbReference type="PANTHER" id="PTHR34818">
    <property type="entry name" value="PROTEIN BLI-3"/>
    <property type="match status" value="1"/>
</dbReference>
<organism evidence="2 3">
    <name type="scientific">Chrysosporum bergii ANA360D</name>
    <dbReference type="NCBI Taxonomy" id="617107"/>
    <lineage>
        <taxon>Bacteria</taxon>
        <taxon>Bacillati</taxon>
        <taxon>Cyanobacteriota</taxon>
        <taxon>Cyanophyceae</taxon>
        <taxon>Nostocales</taxon>
        <taxon>Nodulariaceae</taxon>
        <taxon>Chrysosporum</taxon>
    </lineage>
</organism>
<dbReference type="RefSeq" id="WP_280653040.1">
    <property type="nucleotide sequence ID" value="NZ_JANQDH010000009.1"/>
</dbReference>
<name>A0AA43GPF1_9CYAN</name>
<dbReference type="PANTHER" id="PTHR34818:SF1">
    <property type="entry name" value="PROTEIN BLI-3"/>
    <property type="match status" value="1"/>
</dbReference>
<dbReference type="InterPro" id="IPR052917">
    <property type="entry name" value="Stress-Dev_Protein"/>
</dbReference>
<keyword evidence="3" id="KW-1185">Reference proteome</keyword>
<dbReference type="EMBL" id="JANQDH010000009">
    <property type="protein sequence ID" value="MDH6059020.1"/>
    <property type="molecule type" value="Genomic_DNA"/>
</dbReference>
<comment type="caution">
    <text evidence="2">The sequence shown here is derived from an EMBL/GenBank/DDBJ whole genome shotgun (WGS) entry which is preliminary data.</text>
</comment>
<gene>
    <name evidence="2" type="ORF">NWP17_00930</name>
</gene>
<evidence type="ECO:0000313" key="3">
    <source>
        <dbReference type="Proteomes" id="UP001159387"/>
    </source>
</evidence>
<dbReference type="Gene3D" id="2.30.110.10">
    <property type="entry name" value="Electron Transport, Fmn-binding Protein, Chain A"/>
    <property type="match status" value="1"/>
</dbReference>
<evidence type="ECO:0000259" key="1">
    <source>
        <dbReference type="Pfam" id="PF16242"/>
    </source>
</evidence>
<accession>A0AA43GPF1</accession>
<dbReference type="AlphaFoldDB" id="A0AA43GPF1"/>
<dbReference type="InterPro" id="IPR012349">
    <property type="entry name" value="Split_barrel_FMN-bd"/>
</dbReference>
<protein>
    <submittedName>
        <fullName evidence="2">Pyridoxamine 5'-phosphate oxidase family protein</fullName>
    </submittedName>
</protein>